<keyword evidence="1" id="KW-0862">Zinc</keyword>
<protein>
    <submittedName>
        <fullName evidence="4">1543_t:CDS:1</fullName>
    </submittedName>
</protein>
<feature type="non-terminal residue" evidence="4">
    <location>
        <position position="337"/>
    </location>
</feature>
<dbReference type="OrthoDB" id="2419604at2759"/>
<dbReference type="EMBL" id="CAJVPK010000789">
    <property type="protein sequence ID" value="CAG8549391.1"/>
    <property type="molecule type" value="Genomic_DNA"/>
</dbReference>
<gene>
    <name evidence="4" type="ORF">DEBURN_LOCUS7022</name>
</gene>
<dbReference type="InterPro" id="IPR001841">
    <property type="entry name" value="Znf_RING"/>
</dbReference>
<keyword evidence="5" id="KW-1185">Reference proteome</keyword>
<keyword evidence="1" id="KW-0863">Zinc-finger</keyword>
<feature type="region of interest" description="Disordered" evidence="2">
    <location>
        <begin position="202"/>
        <end position="242"/>
    </location>
</feature>
<dbReference type="InterPro" id="IPR013083">
    <property type="entry name" value="Znf_RING/FYVE/PHD"/>
</dbReference>
<evidence type="ECO:0000256" key="2">
    <source>
        <dbReference type="SAM" id="MobiDB-lite"/>
    </source>
</evidence>
<comment type="caution">
    <text evidence="4">The sequence shown here is derived from an EMBL/GenBank/DDBJ whole genome shotgun (WGS) entry which is preliminary data.</text>
</comment>
<accession>A0A9N9B1P6</accession>
<evidence type="ECO:0000259" key="3">
    <source>
        <dbReference type="PROSITE" id="PS50089"/>
    </source>
</evidence>
<dbReference type="Gene3D" id="3.30.40.10">
    <property type="entry name" value="Zinc/RING finger domain, C3HC4 (zinc finger)"/>
    <property type="match status" value="1"/>
</dbReference>
<name>A0A9N9B1P6_9GLOM</name>
<dbReference type="AlphaFoldDB" id="A0A9N9B1P6"/>
<evidence type="ECO:0000313" key="4">
    <source>
        <dbReference type="EMBL" id="CAG8549391.1"/>
    </source>
</evidence>
<evidence type="ECO:0000256" key="1">
    <source>
        <dbReference type="PROSITE-ProRule" id="PRU00175"/>
    </source>
</evidence>
<evidence type="ECO:0000313" key="5">
    <source>
        <dbReference type="Proteomes" id="UP000789706"/>
    </source>
</evidence>
<feature type="domain" description="RING-type" evidence="3">
    <location>
        <begin position="51"/>
        <end position="98"/>
    </location>
</feature>
<dbReference type="Proteomes" id="UP000789706">
    <property type="component" value="Unassembled WGS sequence"/>
</dbReference>
<proteinExistence type="predicted"/>
<dbReference type="GO" id="GO:0008270">
    <property type="term" value="F:zinc ion binding"/>
    <property type="evidence" value="ECO:0007669"/>
    <property type="project" value="UniProtKB-KW"/>
</dbReference>
<sequence>MTSKTSLSLTEERPNSANVSQLKTLSLNFLQNISEISNEEEVPKLSLYQKCGKEILAFPLRAFVVLSCEHIFHRTCIEQHIVRIDTQVPIHPSCPICSTIIEVIREEGTLGSDKYQMVPKIRSLIDFEKKASQQSTDTIEDDLELEYMRELGLMGDTSSVGQEKQLDNASTQDQTNISVTAQEQDTSPMCLELETCGKATGTSSVISNEKGTTTVVQVNPSDQDSANETTDSSTSPLKRNSVSEPAIAVNAKEEFRPHKVPHINSTSVESDKKEKESNVLKGFIEELTANSSEVFKDLPLDGNEDNFLYLYNRITNAEAHSEIANQEVIRYYYSLGK</sequence>
<organism evidence="4 5">
    <name type="scientific">Diversispora eburnea</name>
    <dbReference type="NCBI Taxonomy" id="1213867"/>
    <lineage>
        <taxon>Eukaryota</taxon>
        <taxon>Fungi</taxon>
        <taxon>Fungi incertae sedis</taxon>
        <taxon>Mucoromycota</taxon>
        <taxon>Glomeromycotina</taxon>
        <taxon>Glomeromycetes</taxon>
        <taxon>Diversisporales</taxon>
        <taxon>Diversisporaceae</taxon>
        <taxon>Diversispora</taxon>
    </lineage>
</organism>
<dbReference type="PROSITE" id="PS50089">
    <property type="entry name" value="ZF_RING_2"/>
    <property type="match status" value="1"/>
</dbReference>
<dbReference type="SUPFAM" id="SSF57850">
    <property type="entry name" value="RING/U-box"/>
    <property type="match status" value="1"/>
</dbReference>
<reference evidence="4" key="1">
    <citation type="submission" date="2021-06" db="EMBL/GenBank/DDBJ databases">
        <authorList>
            <person name="Kallberg Y."/>
            <person name="Tangrot J."/>
            <person name="Rosling A."/>
        </authorList>
    </citation>
    <scope>NUCLEOTIDE SEQUENCE</scope>
    <source>
        <strain evidence="4">AZ414A</strain>
    </source>
</reference>
<keyword evidence="1" id="KW-0479">Metal-binding</keyword>